<dbReference type="RefSeq" id="XP_042927746.1">
    <property type="nucleotide sequence ID" value="XM_043060284.1"/>
</dbReference>
<reference evidence="2 3" key="1">
    <citation type="journal article" date="2007" name="Science">
        <title>The Chlamydomonas genome reveals the evolution of key animal and plant functions.</title>
        <authorList>
            <person name="Merchant S.S."/>
            <person name="Prochnik S.E."/>
            <person name="Vallon O."/>
            <person name="Harris E.H."/>
            <person name="Karpowicz S.J."/>
            <person name="Witman G.B."/>
            <person name="Terry A."/>
            <person name="Salamov A."/>
            <person name="Fritz-Laylin L.K."/>
            <person name="Marechal-Drouard L."/>
            <person name="Marshall W.F."/>
            <person name="Qu L.H."/>
            <person name="Nelson D.R."/>
            <person name="Sanderfoot A.A."/>
            <person name="Spalding M.H."/>
            <person name="Kapitonov V.V."/>
            <person name="Ren Q."/>
            <person name="Ferris P."/>
            <person name="Lindquist E."/>
            <person name="Shapiro H."/>
            <person name="Lucas S.M."/>
            <person name="Grimwood J."/>
            <person name="Schmutz J."/>
            <person name="Cardol P."/>
            <person name="Cerutti H."/>
            <person name="Chanfreau G."/>
            <person name="Chen C.L."/>
            <person name="Cognat V."/>
            <person name="Croft M.T."/>
            <person name="Dent R."/>
            <person name="Dutcher S."/>
            <person name="Fernandez E."/>
            <person name="Fukuzawa H."/>
            <person name="Gonzalez-Ballester D."/>
            <person name="Gonzalez-Halphen D."/>
            <person name="Hallmann A."/>
            <person name="Hanikenne M."/>
            <person name="Hippler M."/>
            <person name="Inwood W."/>
            <person name="Jabbari K."/>
            <person name="Kalanon M."/>
            <person name="Kuras R."/>
            <person name="Lefebvre P.A."/>
            <person name="Lemaire S.D."/>
            <person name="Lobanov A.V."/>
            <person name="Lohr M."/>
            <person name="Manuell A."/>
            <person name="Meier I."/>
            <person name="Mets L."/>
            <person name="Mittag M."/>
            <person name="Mittelmeier T."/>
            <person name="Moroney J.V."/>
            <person name="Moseley J."/>
            <person name="Napoli C."/>
            <person name="Nedelcu A.M."/>
            <person name="Niyogi K."/>
            <person name="Novoselov S.V."/>
            <person name="Paulsen I.T."/>
            <person name="Pazour G."/>
            <person name="Purton S."/>
            <person name="Ral J.P."/>
            <person name="Riano-Pachon D.M."/>
            <person name="Riekhof W."/>
            <person name="Rymarquis L."/>
            <person name="Schroda M."/>
            <person name="Stern D."/>
            <person name="Umen J."/>
            <person name="Willows R."/>
            <person name="Wilson N."/>
            <person name="Zimmer S.L."/>
            <person name="Allmer J."/>
            <person name="Balk J."/>
            <person name="Bisova K."/>
            <person name="Chen C.J."/>
            <person name="Elias M."/>
            <person name="Gendler K."/>
            <person name="Hauser C."/>
            <person name="Lamb M.R."/>
            <person name="Ledford H."/>
            <person name="Long J.C."/>
            <person name="Minagawa J."/>
            <person name="Page M.D."/>
            <person name="Pan J."/>
            <person name="Pootakham W."/>
            <person name="Roje S."/>
            <person name="Rose A."/>
            <person name="Stahlberg E."/>
            <person name="Terauchi A.M."/>
            <person name="Yang P."/>
            <person name="Ball S."/>
            <person name="Bowler C."/>
            <person name="Dieckmann C.L."/>
            <person name="Gladyshev V.N."/>
            <person name="Green P."/>
            <person name="Jorgensen R."/>
            <person name="Mayfield S."/>
            <person name="Mueller-Roeber B."/>
            <person name="Rajamani S."/>
            <person name="Sayre R.T."/>
            <person name="Brokstein P."/>
            <person name="Dubchak I."/>
            <person name="Goodstein D."/>
            <person name="Hornick L."/>
            <person name="Huang Y.W."/>
            <person name="Jhaveri J."/>
            <person name="Luo Y."/>
            <person name="Martinez D."/>
            <person name="Ngau W.C."/>
            <person name="Otillar B."/>
            <person name="Poliakov A."/>
            <person name="Porter A."/>
            <person name="Szajkowski L."/>
            <person name="Werner G."/>
            <person name="Zhou K."/>
            <person name="Grigoriev I.V."/>
            <person name="Rokhsar D.S."/>
            <person name="Grossman A.R."/>
        </authorList>
    </citation>
    <scope>NUCLEOTIDE SEQUENCE [LARGE SCALE GENOMIC DNA]</scope>
    <source>
        <strain evidence="3">CC-503</strain>
    </source>
</reference>
<dbReference type="Proteomes" id="UP000006906">
    <property type="component" value="Chromosome 2"/>
</dbReference>
<dbReference type="KEGG" id="cre:CHLRE_02g144605v5"/>
<sequence length="238" mass="24718">MKSVIASSTQSAAGASLAAPSAGHIAAQRSVPPAYTRPASAPNCASASIVCVIDCCGPTNRGRNGKRFPALRHNRGLTTAARSRPHVCTHAAPEPGTFSRSSSSASRSRRHRSPSSPPRDASTAAATAAAQATIRLSDEQGGREAVAARRTPSALASAVAASRQAAGPAAGTWEVGTRAVAADRKRRLRGPQRPGSPSRPSAANRGNGTGNGRQQQPQQQRQQQEAREQEARELRRVS</sequence>
<name>A0A2K3E3U3_CHLRE</name>
<evidence type="ECO:0000313" key="2">
    <source>
        <dbReference type="EMBL" id="PNW87464.1"/>
    </source>
</evidence>
<proteinExistence type="predicted"/>
<evidence type="ECO:0000256" key="1">
    <source>
        <dbReference type="SAM" id="MobiDB-lite"/>
    </source>
</evidence>
<organism evidence="2 3">
    <name type="scientific">Chlamydomonas reinhardtii</name>
    <name type="common">Chlamydomonas smithii</name>
    <dbReference type="NCBI Taxonomy" id="3055"/>
    <lineage>
        <taxon>Eukaryota</taxon>
        <taxon>Viridiplantae</taxon>
        <taxon>Chlorophyta</taxon>
        <taxon>core chlorophytes</taxon>
        <taxon>Chlorophyceae</taxon>
        <taxon>CS clade</taxon>
        <taxon>Chlamydomonadales</taxon>
        <taxon>Chlamydomonadaceae</taxon>
        <taxon>Chlamydomonas</taxon>
    </lineage>
</organism>
<keyword evidence="3" id="KW-1185">Reference proteome</keyword>
<feature type="compositionally biased region" description="Basic residues" evidence="1">
    <location>
        <begin position="63"/>
        <end position="75"/>
    </location>
</feature>
<feature type="region of interest" description="Disordered" evidence="1">
    <location>
        <begin position="62"/>
        <end position="238"/>
    </location>
</feature>
<evidence type="ECO:0000313" key="3">
    <source>
        <dbReference type="Proteomes" id="UP000006906"/>
    </source>
</evidence>
<feature type="compositionally biased region" description="Low complexity" evidence="1">
    <location>
        <begin position="118"/>
        <end position="135"/>
    </location>
</feature>
<feature type="compositionally biased region" description="Low complexity" evidence="1">
    <location>
        <begin position="153"/>
        <end position="170"/>
    </location>
</feature>
<dbReference type="EMBL" id="CM008963">
    <property type="protein sequence ID" value="PNW87464.1"/>
    <property type="molecule type" value="Genomic_DNA"/>
</dbReference>
<dbReference type="InParanoid" id="A0A2K3E3U3"/>
<dbReference type="GeneID" id="66052635"/>
<protein>
    <submittedName>
        <fullName evidence="2">Uncharacterized protein</fullName>
    </submittedName>
</protein>
<accession>A0A2K3E3U3</accession>
<dbReference type="Gramene" id="PNW87464">
    <property type="protein sequence ID" value="PNW87464"/>
    <property type="gene ID" value="CHLRE_02g144605v5"/>
</dbReference>
<dbReference type="AlphaFoldDB" id="A0A2K3E3U3"/>
<feature type="compositionally biased region" description="Low complexity" evidence="1">
    <location>
        <begin position="191"/>
        <end position="223"/>
    </location>
</feature>
<gene>
    <name evidence="2" type="ORF">CHLRE_02g144605v5</name>
</gene>
<feature type="compositionally biased region" description="Basic and acidic residues" evidence="1">
    <location>
        <begin position="224"/>
        <end position="238"/>
    </location>
</feature>